<feature type="signal peptide" evidence="1">
    <location>
        <begin position="1"/>
        <end position="18"/>
    </location>
</feature>
<comment type="caution">
    <text evidence="2">The sequence shown here is derived from an EMBL/GenBank/DDBJ whole genome shotgun (WGS) entry which is preliminary data.</text>
</comment>
<keyword evidence="3" id="KW-1185">Reference proteome</keyword>
<evidence type="ECO:0000256" key="1">
    <source>
        <dbReference type="SAM" id="SignalP"/>
    </source>
</evidence>
<feature type="chain" id="PRO_5045529030" evidence="1">
    <location>
        <begin position="19"/>
        <end position="56"/>
    </location>
</feature>
<sequence length="56" mass="5782">MKTLKTILVLIIMSLFLASCTDLINENDELVLDTIENTQGLTGDNGTQGGGGGKGG</sequence>
<keyword evidence="1" id="KW-0732">Signal</keyword>
<evidence type="ECO:0000313" key="2">
    <source>
        <dbReference type="EMBL" id="MDT7833530.1"/>
    </source>
</evidence>
<dbReference type="EMBL" id="JAVTTO010000007">
    <property type="protein sequence ID" value="MDT7833530.1"/>
    <property type="molecule type" value="Genomic_DNA"/>
</dbReference>
<dbReference type="RefSeq" id="WP_349242783.1">
    <property type="nucleotide sequence ID" value="NZ_JAVTTO010000007.1"/>
</dbReference>
<proteinExistence type="predicted"/>
<accession>A0ABU3LII4</accession>
<evidence type="ECO:0000313" key="3">
    <source>
        <dbReference type="Proteomes" id="UP001257277"/>
    </source>
</evidence>
<protein>
    <submittedName>
        <fullName evidence="2">Uncharacterized protein</fullName>
    </submittedName>
</protein>
<dbReference type="PROSITE" id="PS51257">
    <property type="entry name" value="PROKAR_LIPOPROTEIN"/>
    <property type="match status" value="1"/>
</dbReference>
<gene>
    <name evidence="2" type="ORF">RQM59_14180</name>
</gene>
<name>A0ABU3LII4_9FLAO</name>
<dbReference type="Proteomes" id="UP001257277">
    <property type="component" value="Unassembled WGS sequence"/>
</dbReference>
<reference evidence="2 3" key="1">
    <citation type="submission" date="2023-09" db="EMBL/GenBank/DDBJ databases">
        <title>Novel taxa isolated from Blanes Bay.</title>
        <authorList>
            <person name="Rey-Velasco X."/>
            <person name="Lucena T."/>
        </authorList>
    </citation>
    <scope>NUCLEOTIDE SEQUENCE [LARGE SCALE GENOMIC DNA]</scope>
    <source>
        <strain evidence="2 3">S356</strain>
    </source>
</reference>
<organism evidence="2 3">
    <name type="scientific">Asprobacillus argus</name>
    <dbReference type="NCBI Taxonomy" id="3076534"/>
    <lineage>
        <taxon>Bacteria</taxon>
        <taxon>Pseudomonadati</taxon>
        <taxon>Bacteroidota</taxon>
        <taxon>Flavobacteriia</taxon>
        <taxon>Flavobacteriales</taxon>
        <taxon>Flavobacteriaceae</taxon>
        <taxon>Asprobacillus</taxon>
    </lineage>
</organism>